<dbReference type="RefSeq" id="WP_006990804.1">
    <property type="nucleotide sequence ID" value="NZ_JBBMQS010000014.1"/>
</dbReference>
<keyword evidence="1 2" id="KW-0238">DNA-binding</keyword>
<evidence type="ECO:0000313" key="5">
    <source>
        <dbReference type="Proteomes" id="UP001461163"/>
    </source>
</evidence>
<accession>A0ABU9T183</accession>
<dbReference type="EMBL" id="JBBMQS010000014">
    <property type="protein sequence ID" value="MEM5499488.1"/>
    <property type="molecule type" value="Genomic_DNA"/>
</dbReference>
<name>A0ABU9T183_9ALTE</name>
<keyword evidence="5" id="KW-1185">Reference proteome</keyword>
<dbReference type="InterPro" id="IPR001867">
    <property type="entry name" value="OmpR/PhoB-type_DNA-bd"/>
</dbReference>
<sequence length="275" mass="31416">MTLTQAQQGVLVISNDSFLIGLLTGISIANNFSFRSVSPTHPLNIESVNHVCKVVLIDLRAASAQSMASHLQVLQQIHIQSEIPICAIYRKSDAGFHPHLSWVNYFDETDLSGRLDRYLSQVIANDSHQREERRNSERRNAIDRRGIPAIFGSVKSNLQPMVLNSAMLDEEEQYVVGPFVINHNCRTVFCQGKDVMLTSKEFKLFTLLAQVHDHVCSTEKIIEKLWPDTRRANKSDLYQYMHLLRKKVEVDPDNPRWILTVKGVGYRLNTNEFLL</sequence>
<feature type="DNA-binding region" description="OmpR/PhoB-type" evidence="2">
    <location>
        <begin position="171"/>
        <end position="270"/>
    </location>
</feature>
<comment type="caution">
    <text evidence="4">The sequence shown here is derived from an EMBL/GenBank/DDBJ whole genome shotgun (WGS) entry which is preliminary data.</text>
</comment>
<dbReference type="PROSITE" id="PS51755">
    <property type="entry name" value="OMPR_PHOB"/>
    <property type="match status" value="1"/>
</dbReference>
<dbReference type="InterPro" id="IPR016032">
    <property type="entry name" value="Sig_transdc_resp-reg_C-effctor"/>
</dbReference>
<dbReference type="Proteomes" id="UP001461163">
    <property type="component" value="Unassembled WGS sequence"/>
</dbReference>
<gene>
    <name evidence="4" type="ORF">WNY77_18905</name>
</gene>
<proteinExistence type="predicted"/>
<feature type="domain" description="OmpR/PhoB-type" evidence="3">
    <location>
        <begin position="171"/>
        <end position="270"/>
    </location>
</feature>
<evidence type="ECO:0000259" key="3">
    <source>
        <dbReference type="PROSITE" id="PS51755"/>
    </source>
</evidence>
<dbReference type="Gene3D" id="1.10.10.10">
    <property type="entry name" value="Winged helix-like DNA-binding domain superfamily/Winged helix DNA-binding domain"/>
    <property type="match status" value="1"/>
</dbReference>
<dbReference type="CDD" id="cd00383">
    <property type="entry name" value="trans_reg_C"/>
    <property type="match status" value="1"/>
</dbReference>
<protein>
    <submittedName>
        <fullName evidence="4">Helix-turn-helix domain-containing protein</fullName>
    </submittedName>
</protein>
<reference evidence="4 5" key="1">
    <citation type="submission" date="2024-03" db="EMBL/GenBank/DDBJ databases">
        <title>Community enrichment and isolation of bacterial strains for fucoidan degradation.</title>
        <authorList>
            <person name="Sichert A."/>
        </authorList>
    </citation>
    <scope>NUCLEOTIDE SEQUENCE [LARGE SCALE GENOMIC DNA]</scope>
    <source>
        <strain evidence="4 5">AS12</strain>
    </source>
</reference>
<evidence type="ECO:0000256" key="2">
    <source>
        <dbReference type="PROSITE-ProRule" id="PRU01091"/>
    </source>
</evidence>
<dbReference type="Pfam" id="PF00486">
    <property type="entry name" value="Trans_reg_C"/>
    <property type="match status" value="1"/>
</dbReference>
<dbReference type="InterPro" id="IPR036388">
    <property type="entry name" value="WH-like_DNA-bd_sf"/>
</dbReference>
<dbReference type="SMART" id="SM00862">
    <property type="entry name" value="Trans_reg_C"/>
    <property type="match status" value="1"/>
</dbReference>
<evidence type="ECO:0000313" key="4">
    <source>
        <dbReference type="EMBL" id="MEM5499488.1"/>
    </source>
</evidence>
<evidence type="ECO:0000256" key="1">
    <source>
        <dbReference type="ARBA" id="ARBA00023125"/>
    </source>
</evidence>
<dbReference type="SUPFAM" id="SSF46894">
    <property type="entry name" value="C-terminal effector domain of the bipartite response regulators"/>
    <property type="match status" value="1"/>
</dbReference>
<organism evidence="4 5">
    <name type="scientific">Paraglaciecola mesophila</name>
    <dbReference type="NCBI Taxonomy" id="197222"/>
    <lineage>
        <taxon>Bacteria</taxon>
        <taxon>Pseudomonadati</taxon>
        <taxon>Pseudomonadota</taxon>
        <taxon>Gammaproteobacteria</taxon>
        <taxon>Alteromonadales</taxon>
        <taxon>Alteromonadaceae</taxon>
        <taxon>Paraglaciecola</taxon>
    </lineage>
</organism>